<name>A0A5S3WMW2_9GAMM</name>
<dbReference type="Gene3D" id="1.10.10.60">
    <property type="entry name" value="Homeodomain-like"/>
    <property type="match status" value="1"/>
</dbReference>
<feature type="modified residue" description="4-aspartylphosphate" evidence="6">
    <location>
        <position position="52"/>
    </location>
</feature>
<reference evidence="11" key="2">
    <citation type="submission" date="2019-06" db="EMBL/GenBank/DDBJ databases">
        <title>Co-occurence of chitin degradation, pigmentation and bioactivity in marine Pseudoalteromonas.</title>
        <authorList>
            <person name="Sonnenschein E.C."/>
            <person name="Bech P.K."/>
        </authorList>
    </citation>
    <scope>NUCLEOTIDE SEQUENCE [LARGE SCALE GENOMIC DNA]</scope>
    <source>
        <strain evidence="11">S2676</strain>
    </source>
</reference>
<dbReference type="Gene3D" id="3.40.50.2300">
    <property type="match status" value="1"/>
</dbReference>
<dbReference type="RefSeq" id="WP_138549588.1">
    <property type="nucleotide sequence ID" value="NZ_PNCH01000001.1"/>
</dbReference>
<dbReference type="SUPFAM" id="SSF52540">
    <property type="entry name" value="P-loop containing nucleoside triphosphate hydrolases"/>
    <property type="match status" value="1"/>
</dbReference>
<evidence type="ECO:0000256" key="2">
    <source>
        <dbReference type="ARBA" id="ARBA00022840"/>
    </source>
</evidence>
<keyword evidence="3" id="KW-0805">Transcription regulation</keyword>
<dbReference type="InterPro" id="IPR058031">
    <property type="entry name" value="AAA_lid_NorR"/>
</dbReference>
<proteinExistence type="predicted"/>
<evidence type="ECO:0000313" key="10">
    <source>
        <dbReference type="EMBL" id="TMP28396.1"/>
    </source>
</evidence>
<dbReference type="FunFam" id="3.40.50.300:FF:000006">
    <property type="entry name" value="DNA-binding transcriptional regulator NtrC"/>
    <property type="match status" value="1"/>
</dbReference>
<dbReference type="InterPro" id="IPR025944">
    <property type="entry name" value="Sigma_54_int_dom_CS"/>
</dbReference>
<dbReference type="Gene3D" id="3.40.50.300">
    <property type="entry name" value="P-loop containing nucleotide triphosphate hydrolases"/>
    <property type="match status" value="1"/>
</dbReference>
<dbReference type="PRINTS" id="PR01590">
    <property type="entry name" value="HTHFIS"/>
</dbReference>
<feature type="domain" description="Sigma-54 factor interaction" evidence="8">
    <location>
        <begin position="134"/>
        <end position="361"/>
    </location>
</feature>
<evidence type="ECO:0000256" key="1">
    <source>
        <dbReference type="ARBA" id="ARBA00022741"/>
    </source>
</evidence>
<dbReference type="PROSITE" id="PS00675">
    <property type="entry name" value="SIGMA54_INTERACT_1"/>
    <property type="match status" value="1"/>
</dbReference>
<dbReference type="PROSITE" id="PS00688">
    <property type="entry name" value="SIGMA54_INTERACT_3"/>
    <property type="match status" value="1"/>
</dbReference>
<dbReference type="CDD" id="cd00009">
    <property type="entry name" value="AAA"/>
    <property type="match status" value="1"/>
</dbReference>
<dbReference type="PANTHER" id="PTHR32071">
    <property type="entry name" value="TRANSCRIPTIONAL REGULATORY PROTEIN"/>
    <property type="match status" value="1"/>
</dbReference>
<dbReference type="GO" id="GO:0005524">
    <property type="term" value="F:ATP binding"/>
    <property type="evidence" value="ECO:0007669"/>
    <property type="project" value="UniProtKB-KW"/>
</dbReference>
<dbReference type="OrthoDB" id="9804019at2"/>
<dbReference type="Pfam" id="PF25601">
    <property type="entry name" value="AAA_lid_14"/>
    <property type="match status" value="1"/>
</dbReference>
<evidence type="ECO:0000313" key="11">
    <source>
        <dbReference type="Proteomes" id="UP000310249"/>
    </source>
</evidence>
<evidence type="ECO:0000259" key="9">
    <source>
        <dbReference type="PROSITE" id="PS50110"/>
    </source>
</evidence>
<dbReference type="AlphaFoldDB" id="A0A5S3WMW2"/>
<dbReference type="InterPro" id="IPR025943">
    <property type="entry name" value="Sigma_54_int_dom_ATP-bd_2"/>
</dbReference>
<dbReference type="PANTHER" id="PTHR32071:SF121">
    <property type="entry name" value="SIGMA L-DEPENDENT TRANSCRIPTIONAL REGULATOR YQIR-RELATED"/>
    <property type="match status" value="1"/>
</dbReference>
<evidence type="ECO:0000256" key="7">
    <source>
        <dbReference type="SAM" id="MobiDB-lite"/>
    </source>
</evidence>
<evidence type="ECO:0000256" key="4">
    <source>
        <dbReference type="ARBA" id="ARBA00023125"/>
    </source>
</evidence>
<evidence type="ECO:0000256" key="6">
    <source>
        <dbReference type="PROSITE-ProRule" id="PRU00169"/>
    </source>
</evidence>
<dbReference type="SMART" id="SM00448">
    <property type="entry name" value="REC"/>
    <property type="match status" value="1"/>
</dbReference>
<evidence type="ECO:0000256" key="5">
    <source>
        <dbReference type="ARBA" id="ARBA00023163"/>
    </source>
</evidence>
<dbReference type="PROSITE" id="PS50045">
    <property type="entry name" value="SIGMA54_INTERACT_4"/>
    <property type="match status" value="1"/>
</dbReference>
<feature type="compositionally biased region" description="Low complexity" evidence="7">
    <location>
        <begin position="395"/>
        <end position="405"/>
    </location>
</feature>
<dbReference type="Pfam" id="PF02954">
    <property type="entry name" value="HTH_8"/>
    <property type="match status" value="1"/>
</dbReference>
<comment type="caution">
    <text evidence="10">The sequence shown here is derived from an EMBL/GenBank/DDBJ whole genome shotgun (WGS) entry which is preliminary data.</text>
</comment>
<keyword evidence="4" id="KW-0238">DNA-binding</keyword>
<keyword evidence="1" id="KW-0547">Nucleotide-binding</keyword>
<dbReference type="Proteomes" id="UP000310249">
    <property type="component" value="Unassembled WGS sequence"/>
</dbReference>
<protein>
    <submittedName>
        <fullName evidence="10">Sigma-54-dependent Fis family transcriptional regulator</fullName>
    </submittedName>
</protein>
<dbReference type="GO" id="GO:0000160">
    <property type="term" value="P:phosphorelay signal transduction system"/>
    <property type="evidence" value="ECO:0007669"/>
    <property type="project" value="InterPro"/>
</dbReference>
<dbReference type="SUPFAM" id="SSF46689">
    <property type="entry name" value="Homeodomain-like"/>
    <property type="match status" value="1"/>
</dbReference>
<dbReference type="InterPro" id="IPR027417">
    <property type="entry name" value="P-loop_NTPase"/>
</dbReference>
<dbReference type="PROSITE" id="PS00676">
    <property type="entry name" value="SIGMA54_INTERACT_2"/>
    <property type="match status" value="1"/>
</dbReference>
<dbReference type="InterPro" id="IPR009057">
    <property type="entry name" value="Homeodomain-like_sf"/>
</dbReference>
<dbReference type="PROSITE" id="PS50110">
    <property type="entry name" value="RESPONSE_REGULATORY"/>
    <property type="match status" value="1"/>
</dbReference>
<sequence length="461" mass="50782">MKTVLLVDDDHEFTTIAARIIEFIGCDVYTAGSIGEAKQWLADMRFDHLFLDFMLPDGSGLHLIDHIRSLKLTAQITLITGHPSVKAALASMCDEQINYLTKPIEADDVKRVLNTKTATHHAQSDPFERHFGCLIGHSPAMKKLVTMIERVAKTNANVLLMGESGSGKEVVAQAIHNASQCSGEQVSVNCGAIAKDLIGSELFGHEKGAFTGAINQKKGVFELAQNGTLFLDEVTEMPIEMQPNLLRALETQTITRVGGAKPIEVNCRVVSATNRTLAEIAQKNVLREDIYFRLAVFPIEIPPLRARPQDIPLLSEFFVHQLNDEYKTQYQLTEQAHTVLSAHSWPGNIRELKHCIHRAFIMADPDTTTLTIDEIVSSPFASAQASDNQVPPRAPATSATTPSAPVKVGETIEEVERKLIYQTLESVDGNKTLAAKMLGISTKTLYNRLNAYEQSTPEETK</sequence>
<dbReference type="SUPFAM" id="SSF52172">
    <property type="entry name" value="CheY-like"/>
    <property type="match status" value="1"/>
</dbReference>
<feature type="domain" description="Response regulatory" evidence="9">
    <location>
        <begin position="3"/>
        <end position="117"/>
    </location>
</feature>
<dbReference type="InterPro" id="IPR011006">
    <property type="entry name" value="CheY-like_superfamily"/>
</dbReference>
<evidence type="ECO:0000259" key="8">
    <source>
        <dbReference type="PROSITE" id="PS50045"/>
    </source>
</evidence>
<dbReference type="GO" id="GO:0043565">
    <property type="term" value="F:sequence-specific DNA binding"/>
    <property type="evidence" value="ECO:0007669"/>
    <property type="project" value="InterPro"/>
</dbReference>
<dbReference type="Pfam" id="PF00158">
    <property type="entry name" value="Sigma54_activat"/>
    <property type="match status" value="1"/>
</dbReference>
<accession>A0A5S3WMW2</accession>
<dbReference type="GO" id="GO:0006355">
    <property type="term" value="P:regulation of DNA-templated transcription"/>
    <property type="evidence" value="ECO:0007669"/>
    <property type="project" value="InterPro"/>
</dbReference>
<dbReference type="EMBL" id="PNCI01000025">
    <property type="protein sequence ID" value="TMP28396.1"/>
    <property type="molecule type" value="Genomic_DNA"/>
</dbReference>
<dbReference type="InterPro" id="IPR001789">
    <property type="entry name" value="Sig_transdc_resp-reg_receiver"/>
</dbReference>
<keyword evidence="2" id="KW-0067">ATP-binding</keyword>
<dbReference type="SMART" id="SM00382">
    <property type="entry name" value="AAA"/>
    <property type="match status" value="1"/>
</dbReference>
<organism evidence="10 11">
    <name type="scientific">Pseudoalteromonas rubra</name>
    <dbReference type="NCBI Taxonomy" id="43658"/>
    <lineage>
        <taxon>Bacteria</taxon>
        <taxon>Pseudomonadati</taxon>
        <taxon>Pseudomonadota</taxon>
        <taxon>Gammaproteobacteria</taxon>
        <taxon>Alteromonadales</taxon>
        <taxon>Pseudoalteromonadaceae</taxon>
        <taxon>Pseudoalteromonas</taxon>
    </lineage>
</organism>
<reference evidence="10 11" key="1">
    <citation type="submission" date="2018-01" db="EMBL/GenBank/DDBJ databases">
        <authorList>
            <person name="Paulsen S."/>
            <person name="Gram L.K."/>
        </authorList>
    </citation>
    <scope>NUCLEOTIDE SEQUENCE [LARGE SCALE GENOMIC DNA]</scope>
    <source>
        <strain evidence="10 11">S2676</strain>
    </source>
</reference>
<evidence type="ECO:0000256" key="3">
    <source>
        <dbReference type="ARBA" id="ARBA00023015"/>
    </source>
</evidence>
<dbReference type="InterPro" id="IPR002197">
    <property type="entry name" value="HTH_Fis"/>
</dbReference>
<dbReference type="InterPro" id="IPR002078">
    <property type="entry name" value="Sigma_54_int"/>
</dbReference>
<dbReference type="Gene3D" id="1.10.8.60">
    <property type="match status" value="1"/>
</dbReference>
<keyword evidence="5" id="KW-0804">Transcription</keyword>
<feature type="region of interest" description="Disordered" evidence="7">
    <location>
        <begin position="382"/>
        <end position="407"/>
    </location>
</feature>
<dbReference type="Pfam" id="PF00072">
    <property type="entry name" value="Response_reg"/>
    <property type="match status" value="1"/>
</dbReference>
<dbReference type="InterPro" id="IPR003593">
    <property type="entry name" value="AAA+_ATPase"/>
</dbReference>
<keyword evidence="6" id="KW-0597">Phosphoprotein</keyword>
<gene>
    <name evidence="10" type="ORF">CWB99_11815</name>
</gene>
<dbReference type="InterPro" id="IPR025662">
    <property type="entry name" value="Sigma_54_int_dom_ATP-bd_1"/>
</dbReference>